<name>A0A397G701_9GLOM</name>
<dbReference type="AlphaFoldDB" id="A0A397G701"/>
<gene>
    <name evidence="2" type="ORF">Glove_680g21</name>
</gene>
<comment type="caution">
    <text evidence="2">The sequence shown here is derived from an EMBL/GenBank/DDBJ whole genome shotgun (WGS) entry which is preliminary data.</text>
</comment>
<accession>A0A397G701</accession>
<dbReference type="Gene3D" id="3.80.10.10">
    <property type="entry name" value="Ribonuclease Inhibitor"/>
    <property type="match status" value="1"/>
</dbReference>
<protein>
    <submittedName>
        <fullName evidence="2">Uncharacterized protein</fullName>
    </submittedName>
</protein>
<evidence type="ECO:0000313" key="2">
    <source>
        <dbReference type="EMBL" id="RHZ45388.1"/>
    </source>
</evidence>
<dbReference type="EMBL" id="PQFF01000549">
    <property type="protein sequence ID" value="RHZ45388.1"/>
    <property type="molecule type" value="Genomic_DNA"/>
</dbReference>
<reference evidence="2 3" key="1">
    <citation type="submission" date="2018-08" db="EMBL/GenBank/DDBJ databases">
        <title>Genome and evolution of the arbuscular mycorrhizal fungus Diversispora epigaea (formerly Glomus versiforme) and its bacterial endosymbionts.</title>
        <authorList>
            <person name="Sun X."/>
            <person name="Fei Z."/>
            <person name="Harrison M."/>
        </authorList>
    </citation>
    <scope>NUCLEOTIDE SEQUENCE [LARGE SCALE GENOMIC DNA]</scope>
    <source>
        <strain evidence="2 3">IT104</strain>
    </source>
</reference>
<feature type="transmembrane region" description="Helical" evidence="1">
    <location>
        <begin position="226"/>
        <end position="246"/>
    </location>
</feature>
<proteinExistence type="predicted"/>
<dbReference type="SUPFAM" id="SSF52058">
    <property type="entry name" value="L domain-like"/>
    <property type="match status" value="1"/>
</dbReference>
<evidence type="ECO:0000256" key="1">
    <source>
        <dbReference type="SAM" id="Phobius"/>
    </source>
</evidence>
<evidence type="ECO:0000313" key="3">
    <source>
        <dbReference type="Proteomes" id="UP000266861"/>
    </source>
</evidence>
<sequence length="270" mass="29718">MANLTLYLDENYPVSNRSSVTNLDLSNKNFVGNLTISGFVNLQKLNYSINNFNGSISLRDCGNLEDLDGSFINAWGSHWYSMAKLKKLKLSNNRLTAVDISGSANLAYLEFNSNLLTELDLSNSENYVEVNCSNNPTLSKIYLPDNFVPVLFDCRDTTLGQVTFSNSSVFDCQKNIIVSAASTSTKIPSPTKSTSTKITSTFTNSKSTPIINDGSSTTKNNLGLKIGLSVGIIAMFLLGIVAFLCYRRRIRKKETSTPVLQIADSRNLDR</sequence>
<dbReference type="Proteomes" id="UP000266861">
    <property type="component" value="Unassembled WGS sequence"/>
</dbReference>
<dbReference type="InterPro" id="IPR032675">
    <property type="entry name" value="LRR_dom_sf"/>
</dbReference>
<keyword evidence="1" id="KW-0472">Membrane</keyword>
<dbReference type="OrthoDB" id="204638at2759"/>
<organism evidence="2 3">
    <name type="scientific">Diversispora epigaea</name>
    <dbReference type="NCBI Taxonomy" id="1348612"/>
    <lineage>
        <taxon>Eukaryota</taxon>
        <taxon>Fungi</taxon>
        <taxon>Fungi incertae sedis</taxon>
        <taxon>Mucoromycota</taxon>
        <taxon>Glomeromycotina</taxon>
        <taxon>Glomeromycetes</taxon>
        <taxon>Diversisporales</taxon>
        <taxon>Diversisporaceae</taxon>
        <taxon>Diversispora</taxon>
    </lineage>
</organism>
<keyword evidence="1" id="KW-1133">Transmembrane helix</keyword>
<keyword evidence="1" id="KW-0812">Transmembrane</keyword>
<keyword evidence="3" id="KW-1185">Reference proteome</keyword>